<dbReference type="AlphaFoldDB" id="A0AAU9V213"/>
<keyword evidence="4" id="KW-1185">Reference proteome</keyword>
<reference evidence="3" key="1">
    <citation type="submission" date="2022-03" db="EMBL/GenBank/DDBJ databases">
        <authorList>
            <person name="Tunstrom K."/>
        </authorList>
    </citation>
    <scope>NUCLEOTIDE SEQUENCE</scope>
</reference>
<feature type="region of interest" description="Disordered" evidence="1">
    <location>
        <begin position="50"/>
        <end position="98"/>
    </location>
</feature>
<comment type="caution">
    <text evidence="3">The sequence shown here is derived from an EMBL/GenBank/DDBJ whole genome shotgun (WGS) entry which is preliminary data.</text>
</comment>
<evidence type="ECO:0000313" key="3">
    <source>
        <dbReference type="EMBL" id="CAH2103794.1"/>
    </source>
</evidence>
<feature type="signal peptide" evidence="2">
    <location>
        <begin position="1"/>
        <end position="22"/>
    </location>
</feature>
<organism evidence="3 4">
    <name type="scientific">Euphydryas editha</name>
    <name type="common">Edith's checkerspot</name>
    <dbReference type="NCBI Taxonomy" id="104508"/>
    <lineage>
        <taxon>Eukaryota</taxon>
        <taxon>Metazoa</taxon>
        <taxon>Ecdysozoa</taxon>
        <taxon>Arthropoda</taxon>
        <taxon>Hexapoda</taxon>
        <taxon>Insecta</taxon>
        <taxon>Pterygota</taxon>
        <taxon>Neoptera</taxon>
        <taxon>Endopterygota</taxon>
        <taxon>Lepidoptera</taxon>
        <taxon>Glossata</taxon>
        <taxon>Ditrysia</taxon>
        <taxon>Papilionoidea</taxon>
        <taxon>Nymphalidae</taxon>
        <taxon>Nymphalinae</taxon>
        <taxon>Euphydryas</taxon>
    </lineage>
</organism>
<sequence>MWPLAPLVIRLAAVSLVALALADTGSGDGSLMTVKTPKRTTVIPIRNKATVPKKQERRRNRRRTTTTTTTTEMYDDEEEHTTPITTTTVDPRSFDHSK</sequence>
<keyword evidence="2" id="KW-0732">Signal</keyword>
<name>A0AAU9V213_EUPED</name>
<proteinExistence type="predicted"/>
<evidence type="ECO:0000256" key="1">
    <source>
        <dbReference type="SAM" id="MobiDB-lite"/>
    </source>
</evidence>
<feature type="compositionally biased region" description="Basic residues" evidence="1">
    <location>
        <begin position="55"/>
        <end position="64"/>
    </location>
</feature>
<evidence type="ECO:0000313" key="4">
    <source>
        <dbReference type="Proteomes" id="UP001153954"/>
    </source>
</evidence>
<evidence type="ECO:0000256" key="2">
    <source>
        <dbReference type="SAM" id="SignalP"/>
    </source>
</evidence>
<feature type="chain" id="PRO_5043628186" evidence="2">
    <location>
        <begin position="23"/>
        <end position="98"/>
    </location>
</feature>
<accession>A0AAU9V213</accession>
<protein>
    <submittedName>
        <fullName evidence="3">Uncharacterized protein</fullName>
    </submittedName>
</protein>
<dbReference type="Proteomes" id="UP001153954">
    <property type="component" value="Unassembled WGS sequence"/>
</dbReference>
<dbReference type="EMBL" id="CAKOGL010000026">
    <property type="protein sequence ID" value="CAH2103794.1"/>
    <property type="molecule type" value="Genomic_DNA"/>
</dbReference>
<gene>
    <name evidence="3" type="ORF">EEDITHA_LOCUS18261</name>
</gene>